<evidence type="ECO:0000256" key="17">
    <source>
        <dbReference type="ARBA" id="ARBA00023141"/>
    </source>
</evidence>
<evidence type="ECO:0000256" key="13">
    <source>
        <dbReference type="ARBA" id="ARBA00022777"/>
    </source>
</evidence>
<comment type="catalytic activity">
    <reaction evidence="18">
        <text>shikimate + ATP = 3-phosphoshikimate + ADP + H(+)</text>
        <dbReference type="Rhea" id="RHEA:13121"/>
        <dbReference type="ChEBI" id="CHEBI:15378"/>
        <dbReference type="ChEBI" id="CHEBI:30616"/>
        <dbReference type="ChEBI" id="CHEBI:36208"/>
        <dbReference type="ChEBI" id="CHEBI:145989"/>
        <dbReference type="ChEBI" id="CHEBI:456216"/>
        <dbReference type="EC" id="2.7.1.71"/>
    </reaction>
</comment>
<dbReference type="FunFam" id="3.40.50.300:FF:000822">
    <property type="entry name" value="Shikimate kinase, chloroplastic"/>
    <property type="match status" value="1"/>
</dbReference>
<dbReference type="CDD" id="cd00464">
    <property type="entry name" value="SK"/>
    <property type="match status" value="1"/>
</dbReference>
<dbReference type="GO" id="GO:0009507">
    <property type="term" value="C:chloroplast"/>
    <property type="evidence" value="ECO:0007669"/>
    <property type="project" value="UniProtKB-SubCell"/>
</dbReference>
<evidence type="ECO:0000256" key="7">
    <source>
        <dbReference type="ARBA" id="ARBA00022528"/>
    </source>
</evidence>
<keyword evidence="17" id="KW-0057">Aromatic amino acid biosynthesis</keyword>
<dbReference type="InterPro" id="IPR023000">
    <property type="entry name" value="Shikimate_kinase_CS"/>
</dbReference>
<evidence type="ECO:0000256" key="10">
    <source>
        <dbReference type="ARBA" id="ARBA00022679"/>
    </source>
</evidence>
<keyword evidence="14" id="KW-0067">ATP-binding</keyword>
<organism evidence="20 21">
    <name type="scientific">Rhododendron griersonianum</name>
    <dbReference type="NCBI Taxonomy" id="479676"/>
    <lineage>
        <taxon>Eukaryota</taxon>
        <taxon>Viridiplantae</taxon>
        <taxon>Streptophyta</taxon>
        <taxon>Embryophyta</taxon>
        <taxon>Tracheophyta</taxon>
        <taxon>Spermatophyta</taxon>
        <taxon>Magnoliopsida</taxon>
        <taxon>eudicotyledons</taxon>
        <taxon>Gunneridae</taxon>
        <taxon>Pentapetalae</taxon>
        <taxon>asterids</taxon>
        <taxon>Ericales</taxon>
        <taxon>Ericaceae</taxon>
        <taxon>Ericoideae</taxon>
        <taxon>Rhodoreae</taxon>
        <taxon>Rhododendron</taxon>
    </lineage>
</organism>
<comment type="cofactor">
    <cofactor evidence="1">
        <name>Mg(2+)</name>
        <dbReference type="ChEBI" id="CHEBI:18420"/>
    </cofactor>
</comment>
<dbReference type="GO" id="GO:0008652">
    <property type="term" value="P:amino acid biosynthetic process"/>
    <property type="evidence" value="ECO:0007669"/>
    <property type="project" value="UniProtKB-KW"/>
</dbReference>
<dbReference type="GO" id="GO:0046872">
    <property type="term" value="F:metal ion binding"/>
    <property type="evidence" value="ECO:0007669"/>
    <property type="project" value="UniProtKB-KW"/>
</dbReference>
<dbReference type="AlphaFoldDB" id="A0AAV6IQH9"/>
<comment type="caution">
    <text evidence="20">The sequence shown here is derived from an EMBL/GenBank/DDBJ whole genome shotgun (WGS) entry which is preliminary data.</text>
</comment>
<dbReference type="InterPro" id="IPR027417">
    <property type="entry name" value="P-loop_NTPase"/>
</dbReference>
<keyword evidence="12" id="KW-0547">Nucleotide-binding</keyword>
<evidence type="ECO:0000256" key="15">
    <source>
        <dbReference type="ARBA" id="ARBA00022842"/>
    </source>
</evidence>
<keyword evidence="15" id="KW-0460">Magnesium</keyword>
<keyword evidence="9" id="KW-0934">Plastid</keyword>
<dbReference type="SUPFAM" id="SSF52540">
    <property type="entry name" value="P-loop containing nucleoside triphosphate hydrolases"/>
    <property type="match status" value="1"/>
</dbReference>
<dbReference type="GO" id="GO:0005524">
    <property type="term" value="F:ATP binding"/>
    <property type="evidence" value="ECO:0007669"/>
    <property type="project" value="UniProtKB-KW"/>
</dbReference>
<dbReference type="Proteomes" id="UP000823749">
    <property type="component" value="Chromosome 10"/>
</dbReference>
<dbReference type="Pfam" id="PF01202">
    <property type="entry name" value="SKI"/>
    <property type="match status" value="1"/>
</dbReference>
<keyword evidence="13" id="KW-0418">Kinase</keyword>
<dbReference type="EC" id="2.7.1.71" evidence="6"/>
<evidence type="ECO:0000256" key="4">
    <source>
        <dbReference type="ARBA" id="ARBA00004842"/>
    </source>
</evidence>
<evidence type="ECO:0000256" key="9">
    <source>
        <dbReference type="ARBA" id="ARBA00022640"/>
    </source>
</evidence>
<dbReference type="PANTHER" id="PTHR21087">
    <property type="entry name" value="SHIKIMATE KINASE"/>
    <property type="match status" value="1"/>
</dbReference>
<evidence type="ECO:0000313" key="20">
    <source>
        <dbReference type="EMBL" id="KAG5529304.1"/>
    </source>
</evidence>
<dbReference type="PANTHER" id="PTHR21087:SF16">
    <property type="entry name" value="SHIKIMATE KINASE 1, CHLOROPLASTIC"/>
    <property type="match status" value="1"/>
</dbReference>
<name>A0AAV6IQH9_9ERIC</name>
<feature type="region of interest" description="Disordered" evidence="19">
    <location>
        <begin position="1"/>
        <end position="22"/>
    </location>
</feature>
<evidence type="ECO:0000256" key="11">
    <source>
        <dbReference type="ARBA" id="ARBA00022723"/>
    </source>
</evidence>
<evidence type="ECO:0000256" key="5">
    <source>
        <dbReference type="ARBA" id="ARBA00006997"/>
    </source>
</evidence>
<evidence type="ECO:0000256" key="1">
    <source>
        <dbReference type="ARBA" id="ARBA00001946"/>
    </source>
</evidence>
<dbReference type="GO" id="GO:0019632">
    <property type="term" value="P:shikimate metabolic process"/>
    <property type="evidence" value="ECO:0007669"/>
    <property type="project" value="UniProtKB-ARBA"/>
</dbReference>
<comment type="similarity">
    <text evidence="5">Belongs to the shikimate kinase family.</text>
</comment>
<accession>A0AAV6IQH9</accession>
<evidence type="ECO:0000256" key="12">
    <source>
        <dbReference type="ARBA" id="ARBA00022741"/>
    </source>
</evidence>
<evidence type="ECO:0000256" key="14">
    <source>
        <dbReference type="ARBA" id="ARBA00022840"/>
    </source>
</evidence>
<comment type="function">
    <text evidence="2">Catalyzes the specific phosphorylation of the 3-hydroxyl group of shikimic acid using ATP as a cosubstrate.</text>
</comment>
<comment type="subcellular location">
    <subcellularLocation>
        <location evidence="3">Plastid</location>
        <location evidence="3">Chloroplast</location>
    </subcellularLocation>
</comment>
<keyword evidence="7" id="KW-0150">Chloroplast</keyword>
<keyword evidence="10" id="KW-0808">Transferase</keyword>
<sequence length="379" mass="42388">MGLPNNVPKNTPYMRSRTEETQPTCTKNFSRCTAQSEFDLERERRNTCALGSALTFVAAFEIHALFDLLIVEMEAKLAQSLQISTWNDSEKITRKPNGSLHFSPRSREPKGFRILISNHLQPTGTATWHKPEALRVSCSYRNYPGSVLQSGSFPASFDEAMILKFQQSSYWKLLKLQNKAEDIEPFLNGRCIYLVGMMGSGKTTVGRILSDVLSYSFFDSDTLIEQAVGATSVAEIFKLYGEGLFRDNETEVLRKLSKMQQLVVSTGGGAVIRPINWKYMQKGISVWLDVPLEALARRIASVGTESRPLLHQEEGDAYAKAFTRLSSLMEERSEAYANASARVSLENIAAKLGYIDVCNLTPTVIAIEALEQIENFLKN</sequence>
<keyword evidence="21" id="KW-1185">Reference proteome</keyword>
<reference evidence="20" key="1">
    <citation type="submission" date="2020-08" db="EMBL/GenBank/DDBJ databases">
        <title>Plant Genome Project.</title>
        <authorList>
            <person name="Zhang R.-G."/>
        </authorList>
    </citation>
    <scope>NUCLEOTIDE SEQUENCE</scope>
    <source>
        <strain evidence="20">WSP0</strain>
        <tissue evidence="20">Leaf</tissue>
    </source>
</reference>
<protein>
    <recommendedName>
        <fullName evidence="6">shikimate kinase</fullName>
        <ecNumber evidence="6">2.7.1.71</ecNumber>
    </recommendedName>
</protein>
<dbReference type="Gene3D" id="3.40.50.300">
    <property type="entry name" value="P-loop containing nucleotide triphosphate hydrolases"/>
    <property type="match status" value="1"/>
</dbReference>
<dbReference type="GO" id="GO:0009073">
    <property type="term" value="P:aromatic amino acid family biosynthetic process"/>
    <property type="evidence" value="ECO:0007669"/>
    <property type="project" value="UniProtKB-KW"/>
</dbReference>
<dbReference type="HAMAP" id="MF_00109">
    <property type="entry name" value="Shikimate_kinase"/>
    <property type="match status" value="1"/>
</dbReference>
<dbReference type="EMBL" id="JACTNZ010000010">
    <property type="protein sequence ID" value="KAG5529304.1"/>
    <property type="molecule type" value="Genomic_DNA"/>
</dbReference>
<evidence type="ECO:0000256" key="3">
    <source>
        <dbReference type="ARBA" id="ARBA00004229"/>
    </source>
</evidence>
<keyword evidence="11" id="KW-0479">Metal-binding</keyword>
<evidence type="ECO:0000313" key="21">
    <source>
        <dbReference type="Proteomes" id="UP000823749"/>
    </source>
</evidence>
<evidence type="ECO:0000256" key="2">
    <source>
        <dbReference type="ARBA" id="ARBA00002641"/>
    </source>
</evidence>
<keyword evidence="16" id="KW-0809">Transit peptide</keyword>
<dbReference type="GO" id="GO:0005829">
    <property type="term" value="C:cytosol"/>
    <property type="evidence" value="ECO:0007669"/>
    <property type="project" value="TreeGrafter"/>
</dbReference>
<dbReference type="PROSITE" id="PS01128">
    <property type="entry name" value="SHIKIMATE_KINASE"/>
    <property type="match status" value="1"/>
</dbReference>
<evidence type="ECO:0000256" key="6">
    <source>
        <dbReference type="ARBA" id="ARBA00012154"/>
    </source>
</evidence>
<dbReference type="InterPro" id="IPR031322">
    <property type="entry name" value="Shikimate/glucono_kinase"/>
</dbReference>
<dbReference type="PRINTS" id="PR01100">
    <property type="entry name" value="SHIKIMTKNASE"/>
</dbReference>
<evidence type="ECO:0000256" key="8">
    <source>
        <dbReference type="ARBA" id="ARBA00022605"/>
    </source>
</evidence>
<comment type="pathway">
    <text evidence="4">Metabolic intermediate biosynthesis; chorismate biosynthesis; chorismate from D-erythrose 4-phosphate and phosphoenolpyruvate: step 5/7.</text>
</comment>
<evidence type="ECO:0000256" key="16">
    <source>
        <dbReference type="ARBA" id="ARBA00022946"/>
    </source>
</evidence>
<gene>
    <name evidence="20" type="ORF">RHGRI_029864</name>
</gene>
<keyword evidence="8" id="KW-0028">Amino-acid biosynthesis</keyword>
<evidence type="ECO:0000256" key="18">
    <source>
        <dbReference type="ARBA" id="ARBA00048567"/>
    </source>
</evidence>
<dbReference type="InterPro" id="IPR000623">
    <property type="entry name" value="Shikimate_kinase/TSH1"/>
</dbReference>
<proteinExistence type="inferred from homology"/>
<evidence type="ECO:0000256" key="19">
    <source>
        <dbReference type="SAM" id="MobiDB-lite"/>
    </source>
</evidence>
<dbReference type="GO" id="GO:0004765">
    <property type="term" value="F:shikimate kinase activity"/>
    <property type="evidence" value="ECO:0007669"/>
    <property type="project" value="UniProtKB-EC"/>
</dbReference>